<gene>
    <name evidence="3" type="ORF">VW23_013170</name>
</gene>
<evidence type="ECO:0000256" key="1">
    <source>
        <dbReference type="SAM" id="Coils"/>
    </source>
</evidence>
<reference evidence="3 4" key="1">
    <citation type="journal article" date="2015" name="Genome Announc.">
        <title>Genome Assemblies of Three Soil-Associated Devosia species: D. insulae, D. limi, and D. soli.</title>
        <authorList>
            <person name="Hassan Y.I."/>
            <person name="Lepp D."/>
            <person name="Zhou T."/>
        </authorList>
    </citation>
    <scope>NUCLEOTIDE SEQUENCE [LARGE SCALE GENOMIC DNA]</scope>
    <source>
        <strain evidence="3 4">DS-56</strain>
    </source>
</reference>
<keyword evidence="2" id="KW-0472">Membrane</keyword>
<evidence type="ECO:0008006" key="5">
    <source>
        <dbReference type="Google" id="ProtNLM"/>
    </source>
</evidence>
<evidence type="ECO:0000313" key="4">
    <source>
        <dbReference type="Proteomes" id="UP000095463"/>
    </source>
</evidence>
<comment type="caution">
    <text evidence="3">The sequence shown here is derived from an EMBL/GenBank/DDBJ whole genome shotgun (WGS) entry which is preliminary data.</text>
</comment>
<dbReference type="EMBL" id="LAJE02000093">
    <property type="protein sequence ID" value="OEO32086.1"/>
    <property type="molecule type" value="Genomic_DNA"/>
</dbReference>
<evidence type="ECO:0000313" key="3">
    <source>
        <dbReference type="EMBL" id="OEO32086.1"/>
    </source>
</evidence>
<feature type="transmembrane region" description="Helical" evidence="2">
    <location>
        <begin position="13"/>
        <end position="33"/>
    </location>
</feature>
<feature type="coiled-coil region" evidence="1">
    <location>
        <begin position="55"/>
        <end position="82"/>
    </location>
</feature>
<keyword evidence="4" id="KW-1185">Reference proteome</keyword>
<proteinExistence type="predicted"/>
<keyword evidence="2" id="KW-1133">Transmembrane helix</keyword>
<evidence type="ECO:0000256" key="2">
    <source>
        <dbReference type="SAM" id="Phobius"/>
    </source>
</evidence>
<dbReference type="AlphaFoldDB" id="A0A1E5XU42"/>
<dbReference type="Proteomes" id="UP000095463">
    <property type="component" value="Unassembled WGS sequence"/>
</dbReference>
<dbReference type="OrthoDB" id="7945190at2"/>
<accession>A0A1E5XU42</accession>
<sequence length="265" mass="27586">MAKAADQFRPADVTMWGIAALGIWAVAILGANLSGLIPPSVYGALHASRLEGSTINQLRTQVATLEAESARMQRENTQLLQRFSMNEEAAGAVTQRVGALEVSVPKILEQAQTEARSASAATDATTTGSITAGKTLTFETEGGTVAVQQRPLLPGSNEVRLKVVPLQAPMPLAIPDGSAPGIALGFPVRADTAEAQWQELLAQVGTMLVGLSPVLADQDGTDGKIIIAGPMVDRASAIELCARLDRAGVPCEPTSYAGQPVPLLN</sequence>
<keyword evidence="1" id="KW-0175">Coiled coil</keyword>
<organism evidence="3 4">
    <name type="scientific">Devosia insulae DS-56</name>
    <dbReference type="NCBI Taxonomy" id="1116389"/>
    <lineage>
        <taxon>Bacteria</taxon>
        <taxon>Pseudomonadati</taxon>
        <taxon>Pseudomonadota</taxon>
        <taxon>Alphaproteobacteria</taxon>
        <taxon>Hyphomicrobiales</taxon>
        <taxon>Devosiaceae</taxon>
        <taxon>Devosia</taxon>
    </lineage>
</organism>
<keyword evidence="2" id="KW-0812">Transmembrane</keyword>
<dbReference type="RefSeq" id="WP_069908751.1">
    <property type="nucleotide sequence ID" value="NZ_LAJE02000093.1"/>
</dbReference>
<name>A0A1E5XU42_9HYPH</name>
<protein>
    <recommendedName>
        <fullName evidence="5">SPOR domain-containing protein</fullName>
    </recommendedName>
</protein>